<dbReference type="AlphaFoldDB" id="A0A0U5FT00"/>
<gene>
    <name evidence="2" type="ORF">ASPCAL01345</name>
</gene>
<protein>
    <submittedName>
        <fullName evidence="2">Uncharacterized protein</fullName>
    </submittedName>
</protein>
<evidence type="ECO:0000313" key="3">
    <source>
        <dbReference type="Proteomes" id="UP000054771"/>
    </source>
</evidence>
<sequence>MHPELSAPSPQRTPFKGAAPLRPVRLGRWSVPLLATIAIATSPKPTTRLKSPKPSASGRTSSSWMRTGTRITWTIFKKRWKLMRFNE</sequence>
<evidence type="ECO:0000313" key="2">
    <source>
        <dbReference type="EMBL" id="CEL01767.1"/>
    </source>
</evidence>
<name>A0A0U5FT00_ASPCI</name>
<proteinExistence type="predicted"/>
<keyword evidence="3" id="KW-1185">Reference proteome</keyword>
<dbReference type="Proteomes" id="UP000054771">
    <property type="component" value="Unassembled WGS sequence"/>
</dbReference>
<organism evidence="2 3">
    <name type="scientific">Aspergillus calidoustus</name>
    <dbReference type="NCBI Taxonomy" id="454130"/>
    <lineage>
        <taxon>Eukaryota</taxon>
        <taxon>Fungi</taxon>
        <taxon>Dikarya</taxon>
        <taxon>Ascomycota</taxon>
        <taxon>Pezizomycotina</taxon>
        <taxon>Eurotiomycetes</taxon>
        <taxon>Eurotiomycetidae</taxon>
        <taxon>Eurotiales</taxon>
        <taxon>Aspergillaceae</taxon>
        <taxon>Aspergillus</taxon>
        <taxon>Aspergillus subgen. Nidulantes</taxon>
    </lineage>
</organism>
<reference evidence="3" key="1">
    <citation type="journal article" date="2016" name="Genome Announc.">
        <title>Draft genome sequences of fungus Aspergillus calidoustus.</title>
        <authorList>
            <person name="Horn F."/>
            <person name="Linde J."/>
            <person name="Mattern D.J."/>
            <person name="Walther G."/>
            <person name="Guthke R."/>
            <person name="Scherlach K."/>
            <person name="Martin K."/>
            <person name="Brakhage A.A."/>
            <person name="Petzke L."/>
            <person name="Valiante V."/>
        </authorList>
    </citation>
    <scope>NUCLEOTIDE SEQUENCE [LARGE SCALE GENOMIC DNA]</scope>
    <source>
        <strain evidence="3">SF006504</strain>
    </source>
</reference>
<dbReference type="EMBL" id="CDMC01000001">
    <property type="protein sequence ID" value="CEL01767.1"/>
    <property type="molecule type" value="Genomic_DNA"/>
</dbReference>
<accession>A0A0U5FT00</accession>
<dbReference type="OrthoDB" id="4338954at2759"/>
<feature type="region of interest" description="Disordered" evidence="1">
    <location>
        <begin position="42"/>
        <end position="64"/>
    </location>
</feature>
<evidence type="ECO:0000256" key="1">
    <source>
        <dbReference type="SAM" id="MobiDB-lite"/>
    </source>
</evidence>